<feature type="region of interest" description="Disordered" evidence="1">
    <location>
        <begin position="43"/>
        <end position="62"/>
    </location>
</feature>
<keyword evidence="3" id="KW-1185">Reference proteome</keyword>
<evidence type="ECO:0000313" key="2">
    <source>
        <dbReference type="EMBL" id="WUR03117.1"/>
    </source>
</evidence>
<dbReference type="RefSeq" id="XP_065329262.1">
    <property type="nucleotide sequence ID" value="XM_065473190.1"/>
</dbReference>
<evidence type="ECO:0000256" key="1">
    <source>
        <dbReference type="SAM" id="MobiDB-lite"/>
    </source>
</evidence>
<dbReference type="KEGG" id="vnx:VNE69_03327"/>
<dbReference type="EMBL" id="CP142728">
    <property type="protein sequence ID" value="WUR03117.1"/>
    <property type="molecule type" value="Genomic_DNA"/>
</dbReference>
<sequence length="305" mass="35817">MCSNLYNVKNKLHATTGENNYNSIKNIVFPKCQKLLIRKNMNTKEQASAHDSGNTSSIRFNSYKKDNSLPKSPFNSDVADEPLDLSIKSENKKTIDMVHKNDQDKIKKYNLLLDKLKSCIDTWNNEDIQCKNLFKSLRFKNKEYQKLYEHNSIRLYPWMKAHACIVNDYLIRIVPLISKCKIEQNLKELLCLQIQFIYKAMSYAQKLFPFKENYKPLSGDLIMTYVSITIRLPILMCKLHLQSGFFDFFQTLSRHQNNIDPVYLELCALTNSLYHKVIAYFEGFVGFFKINNKMMDILKRAQLEK</sequence>
<evidence type="ECO:0000313" key="3">
    <source>
        <dbReference type="Proteomes" id="UP001334084"/>
    </source>
</evidence>
<protein>
    <submittedName>
        <fullName evidence="2">Uncharacterized protein</fullName>
    </submittedName>
</protein>
<dbReference type="Proteomes" id="UP001334084">
    <property type="component" value="Chromosome 3"/>
</dbReference>
<organism evidence="2 3">
    <name type="scientific">Vairimorpha necatrix</name>
    <dbReference type="NCBI Taxonomy" id="6039"/>
    <lineage>
        <taxon>Eukaryota</taxon>
        <taxon>Fungi</taxon>
        <taxon>Fungi incertae sedis</taxon>
        <taxon>Microsporidia</taxon>
        <taxon>Nosematidae</taxon>
        <taxon>Vairimorpha</taxon>
    </lineage>
</organism>
<proteinExistence type="predicted"/>
<name>A0AAX4JAW8_9MICR</name>
<reference evidence="2" key="1">
    <citation type="journal article" date="2024" name="BMC Genomics">
        <title>Functional annotation of a divergent genome using sequence and structure-based similarity.</title>
        <authorList>
            <person name="Svedberg D."/>
            <person name="Winiger R.R."/>
            <person name="Berg A."/>
            <person name="Sharma H."/>
            <person name="Tellgren-Roth C."/>
            <person name="Debrunner-Vossbrinck B.A."/>
            <person name="Vossbrinck C.R."/>
            <person name="Barandun J."/>
        </authorList>
    </citation>
    <scope>NUCLEOTIDE SEQUENCE</scope>
    <source>
        <strain evidence="2">Illinois isolate</strain>
    </source>
</reference>
<accession>A0AAX4JAW8</accession>
<gene>
    <name evidence="2" type="ORF">VNE69_03327</name>
</gene>
<feature type="compositionally biased region" description="Polar residues" evidence="1">
    <location>
        <begin position="43"/>
        <end position="60"/>
    </location>
</feature>
<dbReference type="GeneID" id="90540923"/>
<dbReference type="AlphaFoldDB" id="A0AAX4JAW8"/>